<evidence type="ECO:0000256" key="11">
    <source>
        <dbReference type="ARBA" id="ARBA00022989"/>
    </source>
</evidence>
<evidence type="ECO:0000256" key="9">
    <source>
        <dbReference type="ARBA" id="ARBA00022960"/>
    </source>
</evidence>
<dbReference type="GO" id="GO:0009252">
    <property type="term" value="P:peptidoglycan biosynthetic process"/>
    <property type="evidence" value="ECO:0007669"/>
    <property type="project" value="UniProtKB-KW"/>
</dbReference>
<dbReference type="GO" id="GO:0005886">
    <property type="term" value="C:plasma membrane"/>
    <property type="evidence" value="ECO:0007669"/>
    <property type="project" value="UniProtKB-SubCell"/>
</dbReference>
<keyword evidence="9" id="KW-0133">Cell shape</keyword>
<evidence type="ECO:0000259" key="16">
    <source>
        <dbReference type="Pfam" id="PF00905"/>
    </source>
</evidence>
<comment type="subcellular location">
    <subcellularLocation>
        <location evidence="2">Cell membrane</location>
    </subcellularLocation>
    <subcellularLocation>
        <location evidence="1">Membrane</location>
        <topology evidence="1">Single-pass membrane protein</topology>
    </subcellularLocation>
</comment>
<evidence type="ECO:0000256" key="5">
    <source>
        <dbReference type="ARBA" id="ARBA00022645"/>
    </source>
</evidence>
<evidence type="ECO:0000256" key="14">
    <source>
        <dbReference type="SAM" id="MobiDB-lite"/>
    </source>
</evidence>
<evidence type="ECO:0000256" key="3">
    <source>
        <dbReference type="ARBA" id="ARBA00022475"/>
    </source>
</evidence>
<evidence type="ECO:0000256" key="8">
    <source>
        <dbReference type="ARBA" id="ARBA00022801"/>
    </source>
</evidence>
<dbReference type="InterPro" id="IPR012338">
    <property type="entry name" value="Beta-lactam/transpept-like"/>
</dbReference>
<proteinExistence type="predicted"/>
<feature type="transmembrane region" description="Helical" evidence="15">
    <location>
        <begin position="34"/>
        <end position="53"/>
    </location>
</feature>
<feature type="region of interest" description="Disordered" evidence="14">
    <location>
        <begin position="618"/>
        <end position="648"/>
    </location>
</feature>
<dbReference type="PANTHER" id="PTHR30627">
    <property type="entry name" value="PEPTIDOGLYCAN D,D-TRANSPEPTIDASE"/>
    <property type="match status" value="1"/>
</dbReference>
<dbReference type="InterPro" id="IPR017790">
    <property type="entry name" value="Penicillin-binding_protein_2"/>
</dbReference>
<dbReference type="GO" id="GO:0071555">
    <property type="term" value="P:cell wall organization"/>
    <property type="evidence" value="ECO:0007669"/>
    <property type="project" value="UniProtKB-KW"/>
</dbReference>
<evidence type="ECO:0000256" key="4">
    <source>
        <dbReference type="ARBA" id="ARBA00022519"/>
    </source>
</evidence>
<keyword evidence="11 15" id="KW-1133">Transmembrane helix</keyword>
<dbReference type="InterPro" id="IPR001460">
    <property type="entry name" value="PCN-bd_Tpept"/>
</dbReference>
<feature type="compositionally biased region" description="Acidic residues" evidence="14">
    <location>
        <begin position="639"/>
        <end position="648"/>
    </location>
</feature>
<dbReference type="NCBIfam" id="TIGR03423">
    <property type="entry name" value="pbp2_mrdA"/>
    <property type="match status" value="1"/>
</dbReference>
<keyword evidence="7 15" id="KW-0812">Transmembrane</keyword>
<evidence type="ECO:0000256" key="2">
    <source>
        <dbReference type="ARBA" id="ARBA00004236"/>
    </source>
</evidence>
<evidence type="ECO:0000256" key="12">
    <source>
        <dbReference type="ARBA" id="ARBA00023136"/>
    </source>
</evidence>
<evidence type="ECO:0000256" key="7">
    <source>
        <dbReference type="ARBA" id="ARBA00022692"/>
    </source>
</evidence>
<dbReference type="InterPro" id="IPR036138">
    <property type="entry name" value="PBP_dimer_sf"/>
</dbReference>
<sequence length="648" mass="73236">MNNRWMKNRTFVIQDLSKVKQKILKSDFWEKRVLWAKVLLFFILAVLWSRFFYLQVIKHSYYVKKAKSRSVVTYTIKAPRGNIITTDGVVVATNKAVFNLYIDVEGIKDKEDEVLYKLSKLLKEDFGSLKERFYLLKKTSISRVLLKSDLQWDEVAKIMVRLYYLPGVSVEVESERYYPYGEAYFHLIGYVSKINREEYLKLKDKGYSIEDLIGRKGLEKVFEEELKGKNGYVEIERDAYGRLGRVIARTEPIAGNDLILTINHNLQLTAYELLKGKRGAIVALSPFDGGILAMVSAPSVDPQKFIIGFTKEEWQAISSAKESPFLNKALKVYPPGSTYKVITALTALRKGVITNPSQSVFCPGYFNFGTRTFKCWEHRGHGTVGLIKAIAVSCDVYFYTLGTKLDVDDIVSVSKEFGLGQKALGWPEEDSGLIPDREWKKRKLKQDWFQGETVVLSIGQGYLLVSPIQLARLYMVIANGGFLYRPYVVKAIQKVDGTKIEFQPVLERKIEINPFHLEWIRQGLIEVVRSGTARSAAVPGIMVAGKTGTAQVVSLAAKTKYLEHHAWFVSYAGKETPEIVSTVFVEHGGHGGGVAAPLARELYKVFFKISAPPNQALEEEREGIPEVGENFTGEIVNPLEEENAGEKR</sequence>
<keyword evidence="10" id="KW-0573">Peptidoglycan synthesis</keyword>
<gene>
    <name evidence="18" type="primary">mrdA</name>
    <name evidence="18" type="ORF">DCE01_05315</name>
</gene>
<keyword evidence="12 15" id="KW-0472">Membrane</keyword>
<feature type="domain" description="Penicillin-binding protein dimerisation" evidence="17">
    <location>
        <begin position="76"/>
        <end position="243"/>
    </location>
</feature>
<comment type="caution">
    <text evidence="18">The sequence shown here is derived from an EMBL/GenBank/DDBJ whole genome shotgun (WGS) entry which is preliminary data.</text>
</comment>
<dbReference type="Proteomes" id="UP000257240">
    <property type="component" value="Unassembled WGS sequence"/>
</dbReference>
<dbReference type="GO" id="GO:0008658">
    <property type="term" value="F:penicillin binding"/>
    <property type="evidence" value="ECO:0007669"/>
    <property type="project" value="InterPro"/>
</dbReference>
<dbReference type="GO" id="GO:0006508">
    <property type="term" value="P:proteolysis"/>
    <property type="evidence" value="ECO:0007669"/>
    <property type="project" value="UniProtKB-KW"/>
</dbReference>
<evidence type="ECO:0000256" key="13">
    <source>
        <dbReference type="ARBA" id="ARBA00023316"/>
    </source>
</evidence>
<evidence type="ECO:0000313" key="18">
    <source>
        <dbReference type="EMBL" id="HAA84182.1"/>
    </source>
</evidence>
<evidence type="ECO:0000256" key="6">
    <source>
        <dbReference type="ARBA" id="ARBA00022670"/>
    </source>
</evidence>
<dbReference type="GO" id="GO:0009002">
    <property type="term" value="F:serine-type D-Ala-D-Ala carboxypeptidase activity"/>
    <property type="evidence" value="ECO:0007669"/>
    <property type="project" value="InterPro"/>
</dbReference>
<keyword evidence="6" id="KW-0645">Protease</keyword>
<dbReference type="Pfam" id="PF00905">
    <property type="entry name" value="Transpeptidase"/>
    <property type="match status" value="1"/>
</dbReference>
<name>A0A3B8N4W1_9BACT</name>
<organism evidence="18 19">
    <name type="scientific">Thermodesulfobacterium commune</name>
    <dbReference type="NCBI Taxonomy" id="1741"/>
    <lineage>
        <taxon>Bacteria</taxon>
        <taxon>Pseudomonadati</taxon>
        <taxon>Thermodesulfobacteriota</taxon>
        <taxon>Thermodesulfobacteria</taxon>
        <taxon>Thermodesulfobacteriales</taxon>
        <taxon>Thermodesulfobacteriaceae</taxon>
        <taxon>Thermodesulfobacterium</taxon>
    </lineage>
</organism>
<feature type="domain" description="Penicillin-binding protein transpeptidase" evidence="16">
    <location>
        <begin position="279"/>
        <end position="603"/>
    </location>
</feature>
<protein>
    <submittedName>
        <fullName evidence="18">Penicillin-binding protein 2</fullName>
    </submittedName>
</protein>
<dbReference type="PANTHER" id="PTHR30627:SF2">
    <property type="entry name" value="PEPTIDOGLYCAN D,D-TRANSPEPTIDASE MRDA"/>
    <property type="match status" value="1"/>
</dbReference>
<dbReference type="FunFam" id="3.40.710.10:FF:000024">
    <property type="entry name" value="Penicillin-binding protein 2"/>
    <property type="match status" value="1"/>
</dbReference>
<dbReference type="InterPro" id="IPR005311">
    <property type="entry name" value="PBP_dimer"/>
</dbReference>
<keyword evidence="13" id="KW-0961">Cell wall biogenesis/degradation</keyword>
<keyword evidence="5" id="KW-0121">Carboxypeptidase</keyword>
<dbReference type="Pfam" id="PF03717">
    <property type="entry name" value="PBP_dimer"/>
    <property type="match status" value="1"/>
</dbReference>
<dbReference type="EMBL" id="DLVE01000068">
    <property type="protein sequence ID" value="HAA84182.1"/>
    <property type="molecule type" value="Genomic_DNA"/>
</dbReference>
<evidence type="ECO:0000256" key="15">
    <source>
        <dbReference type="SAM" id="Phobius"/>
    </source>
</evidence>
<dbReference type="GO" id="GO:0008360">
    <property type="term" value="P:regulation of cell shape"/>
    <property type="evidence" value="ECO:0007669"/>
    <property type="project" value="UniProtKB-KW"/>
</dbReference>
<evidence type="ECO:0000313" key="19">
    <source>
        <dbReference type="Proteomes" id="UP000257240"/>
    </source>
</evidence>
<dbReference type="Gene3D" id="3.90.1310.10">
    <property type="entry name" value="Penicillin-binding protein 2a (Domain 2)"/>
    <property type="match status" value="1"/>
</dbReference>
<dbReference type="Gene3D" id="3.30.1390.30">
    <property type="entry name" value="Penicillin-binding protein 2a, domain 3"/>
    <property type="match status" value="1"/>
</dbReference>
<keyword evidence="8" id="KW-0378">Hydrolase</keyword>
<accession>A0A3B8N4W1</accession>
<evidence type="ECO:0000259" key="17">
    <source>
        <dbReference type="Pfam" id="PF03717"/>
    </source>
</evidence>
<dbReference type="Gene3D" id="3.40.710.10">
    <property type="entry name" value="DD-peptidase/beta-lactamase superfamily"/>
    <property type="match status" value="1"/>
</dbReference>
<evidence type="ECO:0000256" key="10">
    <source>
        <dbReference type="ARBA" id="ARBA00022984"/>
    </source>
</evidence>
<keyword evidence="3" id="KW-1003">Cell membrane</keyword>
<dbReference type="GO" id="GO:0071972">
    <property type="term" value="F:peptidoglycan L,D-transpeptidase activity"/>
    <property type="evidence" value="ECO:0007669"/>
    <property type="project" value="TreeGrafter"/>
</dbReference>
<reference evidence="18 19" key="1">
    <citation type="journal article" date="2018" name="Nat. Biotechnol.">
        <title>A standardized bacterial taxonomy based on genome phylogeny substantially revises the tree of life.</title>
        <authorList>
            <person name="Parks D.H."/>
            <person name="Chuvochina M."/>
            <person name="Waite D.W."/>
            <person name="Rinke C."/>
            <person name="Skarshewski A."/>
            <person name="Chaumeil P.A."/>
            <person name="Hugenholtz P."/>
        </authorList>
    </citation>
    <scope>NUCLEOTIDE SEQUENCE [LARGE SCALE GENOMIC DNA]</scope>
    <source>
        <strain evidence="18">UBA12529</strain>
    </source>
</reference>
<evidence type="ECO:0000256" key="1">
    <source>
        <dbReference type="ARBA" id="ARBA00004167"/>
    </source>
</evidence>
<dbReference type="SUPFAM" id="SSF56519">
    <property type="entry name" value="Penicillin binding protein dimerisation domain"/>
    <property type="match status" value="1"/>
</dbReference>
<dbReference type="InterPro" id="IPR050515">
    <property type="entry name" value="Beta-lactam/transpept"/>
</dbReference>
<keyword evidence="4" id="KW-0997">Cell inner membrane</keyword>
<dbReference type="SUPFAM" id="SSF56601">
    <property type="entry name" value="beta-lactamase/transpeptidase-like"/>
    <property type="match status" value="1"/>
</dbReference>
<dbReference type="AlphaFoldDB" id="A0A3B8N4W1"/>